<dbReference type="GO" id="GO:0010008">
    <property type="term" value="C:endosome membrane"/>
    <property type="evidence" value="ECO:0007669"/>
    <property type="project" value="TreeGrafter"/>
</dbReference>
<dbReference type="SUPFAM" id="SSF64268">
    <property type="entry name" value="PX domain"/>
    <property type="match status" value="1"/>
</dbReference>
<keyword evidence="14" id="KW-1185">Reference proteome</keyword>
<evidence type="ECO:0000256" key="5">
    <source>
        <dbReference type="ARBA" id="ARBA00022448"/>
    </source>
</evidence>
<evidence type="ECO:0000256" key="4">
    <source>
        <dbReference type="ARBA" id="ARBA00010883"/>
    </source>
</evidence>
<keyword evidence="10" id="KW-0472">Membrane</keyword>
<dbReference type="PANTHER" id="PTHR10555:SF170">
    <property type="entry name" value="FI18122P1"/>
    <property type="match status" value="1"/>
</dbReference>
<reference evidence="13 14" key="1">
    <citation type="submission" date="2019-04" db="EMBL/GenBank/DDBJ databases">
        <title>Annotation for the trematode Fasciola gigantica.</title>
        <authorList>
            <person name="Choi Y.-J."/>
        </authorList>
    </citation>
    <scope>NUCLEOTIDE SEQUENCE [LARGE SCALE GENOMIC DNA]</scope>
    <source>
        <strain evidence="13">Uganda_cow_1</strain>
    </source>
</reference>
<evidence type="ECO:0000256" key="11">
    <source>
        <dbReference type="SAM" id="Coils"/>
    </source>
</evidence>
<comment type="caution">
    <text evidence="13">The sequence shown here is derived from an EMBL/GenBank/DDBJ whole genome shotgun (WGS) entry which is preliminary data.</text>
</comment>
<dbReference type="SMART" id="SM00312">
    <property type="entry name" value="PX"/>
    <property type="match status" value="1"/>
</dbReference>
<dbReference type="PANTHER" id="PTHR10555">
    <property type="entry name" value="SORTING NEXIN"/>
    <property type="match status" value="1"/>
</dbReference>
<dbReference type="InterPro" id="IPR027267">
    <property type="entry name" value="AH/BAR_dom_sf"/>
</dbReference>
<organism evidence="13 14">
    <name type="scientific">Fasciola gigantica</name>
    <name type="common">Giant liver fluke</name>
    <dbReference type="NCBI Taxonomy" id="46835"/>
    <lineage>
        <taxon>Eukaryota</taxon>
        <taxon>Metazoa</taxon>
        <taxon>Spiralia</taxon>
        <taxon>Lophotrochozoa</taxon>
        <taxon>Platyhelminthes</taxon>
        <taxon>Trematoda</taxon>
        <taxon>Digenea</taxon>
        <taxon>Plagiorchiida</taxon>
        <taxon>Echinostomata</taxon>
        <taxon>Echinostomatoidea</taxon>
        <taxon>Fasciolidae</taxon>
        <taxon>Fasciola</taxon>
    </lineage>
</organism>
<feature type="coiled-coil region" evidence="11">
    <location>
        <begin position="358"/>
        <end position="385"/>
    </location>
</feature>
<dbReference type="AlphaFoldDB" id="A0A504YRB2"/>
<accession>A0A504YRB2</accession>
<evidence type="ECO:0000256" key="3">
    <source>
        <dbReference type="ARBA" id="ARBA00004555"/>
    </source>
</evidence>
<dbReference type="EMBL" id="SUNJ01009567">
    <property type="protein sequence ID" value="TPP60320.1"/>
    <property type="molecule type" value="Genomic_DNA"/>
</dbReference>
<dbReference type="FunFam" id="1.20.1270.60:FF:000022">
    <property type="entry name" value="Sorting nexin 3 protein"/>
    <property type="match status" value="1"/>
</dbReference>
<evidence type="ECO:0000256" key="10">
    <source>
        <dbReference type="ARBA" id="ARBA00023136"/>
    </source>
</evidence>
<dbReference type="GO" id="GO:0015031">
    <property type="term" value="P:protein transport"/>
    <property type="evidence" value="ECO:0007669"/>
    <property type="project" value="UniProtKB-KW"/>
</dbReference>
<keyword evidence="6" id="KW-0963">Cytoplasm</keyword>
<dbReference type="GO" id="GO:0098796">
    <property type="term" value="C:membrane protein complex"/>
    <property type="evidence" value="ECO:0007669"/>
    <property type="project" value="UniProtKB-ARBA"/>
</dbReference>
<dbReference type="PROSITE" id="PS50195">
    <property type="entry name" value="PX"/>
    <property type="match status" value="1"/>
</dbReference>
<dbReference type="Gene3D" id="1.20.1270.60">
    <property type="entry name" value="Arfaptin homology (AH) domain/BAR domain"/>
    <property type="match status" value="1"/>
</dbReference>
<dbReference type="InterPro" id="IPR001683">
    <property type="entry name" value="PX_dom"/>
</dbReference>
<keyword evidence="9" id="KW-0333">Golgi apparatus</keyword>
<sequence length="434" mass="49422">MMEAAVTEKEDGGLCSMTFSNQLSEVNNYDTNMFGSSYDTTVMLQPLGDEKGSFIIEVSNPSKVGEGISAHVVYEVHFKGIAHPFEGQESSVSRRFSDFLGLHAKLCEKYLPNGIIIPPAPEKDVLGTTKVKMSKDATLESEFVERRRIALTRFLYRILSHPILRDDEDLRAFLTQQSELPRATNTQLLSGASAKKMFRNFGDAIGKMAYKMDDPEEYFDLKAEELENWERQLKRLHNALTSLVTNDQDLSNAKFLVSRAIAQLANVEENTGLAQALSRLAETEEEVSHKHAVQSEAELIRLVECARETLGLIQGCKDVLGERVKVFRNWKTAEVALRSKREQKVRLELAGKSDQRKMSVMDAEIEEIRNRVDQEEENFKKISQTIKEEFDRFDMTRFADFKRAATEFLEVMLETQTKLLEVWEAYLVHAKSIS</sequence>
<dbReference type="Gene3D" id="3.30.1520.10">
    <property type="entry name" value="Phox-like domain"/>
    <property type="match status" value="1"/>
</dbReference>
<gene>
    <name evidence="13" type="ORF">FGIG_09630</name>
</gene>
<dbReference type="Pfam" id="PF09325">
    <property type="entry name" value="Vps5"/>
    <property type="match status" value="1"/>
</dbReference>
<evidence type="ECO:0000256" key="2">
    <source>
        <dbReference type="ARBA" id="ARBA00004496"/>
    </source>
</evidence>
<proteinExistence type="inferred from homology"/>
<keyword evidence="11" id="KW-0175">Coiled coil</keyword>
<protein>
    <submittedName>
        <fullName evidence="13">Sorting nexin</fullName>
    </submittedName>
</protein>
<evidence type="ECO:0000259" key="12">
    <source>
        <dbReference type="PROSITE" id="PS50195"/>
    </source>
</evidence>
<name>A0A504YRB2_FASGI</name>
<dbReference type="GO" id="GO:0005829">
    <property type="term" value="C:cytosol"/>
    <property type="evidence" value="ECO:0007669"/>
    <property type="project" value="GOC"/>
</dbReference>
<keyword evidence="7" id="KW-0597">Phosphoprotein</keyword>
<evidence type="ECO:0000313" key="13">
    <source>
        <dbReference type="EMBL" id="TPP60320.1"/>
    </source>
</evidence>
<evidence type="ECO:0000256" key="9">
    <source>
        <dbReference type="ARBA" id="ARBA00023034"/>
    </source>
</evidence>
<dbReference type="GO" id="GO:0035091">
    <property type="term" value="F:phosphatidylinositol binding"/>
    <property type="evidence" value="ECO:0007669"/>
    <property type="project" value="InterPro"/>
</dbReference>
<comment type="similarity">
    <text evidence="4">Belongs to the sorting nexin family.</text>
</comment>
<evidence type="ECO:0000256" key="8">
    <source>
        <dbReference type="ARBA" id="ARBA00022927"/>
    </source>
</evidence>
<feature type="domain" description="PX" evidence="12">
    <location>
        <begin position="52"/>
        <end position="180"/>
    </location>
</feature>
<dbReference type="OrthoDB" id="271164at2759"/>
<dbReference type="InterPro" id="IPR015404">
    <property type="entry name" value="Vps5_C"/>
</dbReference>
<evidence type="ECO:0000256" key="1">
    <source>
        <dbReference type="ARBA" id="ARBA00004287"/>
    </source>
</evidence>
<dbReference type="Pfam" id="PF00787">
    <property type="entry name" value="PX"/>
    <property type="match status" value="1"/>
</dbReference>
<dbReference type="GO" id="GO:0005794">
    <property type="term" value="C:Golgi apparatus"/>
    <property type="evidence" value="ECO:0007669"/>
    <property type="project" value="UniProtKB-SubCell"/>
</dbReference>
<dbReference type="GO" id="GO:0034498">
    <property type="term" value="P:early endosome to Golgi transport"/>
    <property type="evidence" value="ECO:0007669"/>
    <property type="project" value="TreeGrafter"/>
</dbReference>
<keyword evidence="8" id="KW-0653">Protein transport</keyword>
<evidence type="ECO:0000256" key="6">
    <source>
        <dbReference type="ARBA" id="ARBA00022490"/>
    </source>
</evidence>
<comment type="subcellular location">
    <subcellularLocation>
        <location evidence="2">Cytoplasm</location>
    </subcellularLocation>
    <subcellularLocation>
        <location evidence="3">Golgi apparatus</location>
    </subcellularLocation>
    <subcellularLocation>
        <location evidence="1">Membrane</location>
        <topology evidence="1">Peripheral membrane protein</topology>
        <orientation evidence="1">Cytoplasmic side</orientation>
    </subcellularLocation>
</comment>
<evidence type="ECO:0000256" key="7">
    <source>
        <dbReference type="ARBA" id="ARBA00022553"/>
    </source>
</evidence>
<keyword evidence="5" id="KW-0813">Transport</keyword>
<dbReference type="CDD" id="cd06859">
    <property type="entry name" value="PX_SNX1_2_like"/>
    <property type="match status" value="1"/>
</dbReference>
<dbReference type="STRING" id="46835.A0A504YRB2"/>
<dbReference type="InterPro" id="IPR036871">
    <property type="entry name" value="PX_dom_sf"/>
</dbReference>
<evidence type="ECO:0000313" key="14">
    <source>
        <dbReference type="Proteomes" id="UP000316759"/>
    </source>
</evidence>
<feature type="coiled-coil region" evidence="11">
    <location>
        <begin position="219"/>
        <end position="246"/>
    </location>
</feature>
<dbReference type="Proteomes" id="UP000316759">
    <property type="component" value="Unassembled WGS sequence"/>
</dbReference>